<dbReference type="InterPro" id="IPR023822">
    <property type="entry name" value="rSAM_TatD-assoc_bac"/>
</dbReference>
<dbReference type="SFLD" id="SFLDS00029">
    <property type="entry name" value="Radical_SAM"/>
    <property type="match status" value="1"/>
</dbReference>
<keyword evidence="1" id="KW-0949">S-adenosyl-L-methionine</keyword>
<dbReference type="PANTHER" id="PTHR11228:SF7">
    <property type="entry name" value="PQQA PEPTIDE CYCLASE"/>
    <property type="match status" value="1"/>
</dbReference>
<dbReference type="CDD" id="cd01335">
    <property type="entry name" value="Radical_SAM"/>
    <property type="match status" value="1"/>
</dbReference>
<evidence type="ECO:0000313" key="7">
    <source>
        <dbReference type="Proteomes" id="UP000294682"/>
    </source>
</evidence>
<reference evidence="6 7" key="1">
    <citation type="submission" date="2019-03" db="EMBL/GenBank/DDBJ databases">
        <title>Genomic Encyclopedia of Type Strains, Phase IV (KMG-IV): sequencing the most valuable type-strain genomes for metagenomic binning, comparative biology and taxonomic classification.</title>
        <authorList>
            <person name="Goeker M."/>
        </authorList>
    </citation>
    <scope>NUCLEOTIDE SEQUENCE [LARGE SCALE GENOMIC DNA]</scope>
    <source>
        <strain evidence="6 7">DSM 100433</strain>
    </source>
</reference>
<sequence length="202" mass="22970">MTDILYTLGDSLYINLTNRCPCRCSFCIRKNGSHVGSAENLWFELEPHLDEVLAAFDGVELKNYKELVFCGYGEPICALEKLLEVCHLVRSRSDIPIRLNTNGLGDLIHKRKTAHLLEGLVDTVSISLNAPDEERYLEVTSPIFGPGSFQSMLEFALDCKRFVPNVLFTVVDVISPQEIERCRALAQEMDIPLRVREYIKEY</sequence>
<dbReference type="Proteomes" id="UP000294682">
    <property type="component" value="Unassembled WGS sequence"/>
</dbReference>
<keyword evidence="2" id="KW-0479">Metal-binding</keyword>
<dbReference type="SUPFAM" id="SSF102114">
    <property type="entry name" value="Radical SAM enzymes"/>
    <property type="match status" value="1"/>
</dbReference>
<accession>A0A9X8UJG8</accession>
<dbReference type="NCBIfam" id="TIGR04100">
    <property type="entry name" value="rSAM_pair_X"/>
    <property type="match status" value="1"/>
</dbReference>
<keyword evidence="3" id="KW-0408">Iron</keyword>
<comment type="caution">
    <text evidence="6">The sequence shown here is derived from an EMBL/GenBank/DDBJ whole genome shotgun (WGS) entry which is preliminary data.</text>
</comment>
<gene>
    <name evidence="6" type="ORF">EDD78_10453</name>
</gene>
<proteinExistence type="predicted"/>
<dbReference type="InterPro" id="IPR023821">
    <property type="entry name" value="rSAM_TatD-assoc"/>
</dbReference>
<protein>
    <submittedName>
        <fullName evidence="6">Radical SAM enzyme (TIGR04100 family)</fullName>
    </submittedName>
</protein>
<feature type="domain" description="Radical SAM core" evidence="5">
    <location>
        <begin position="6"/>
        <end position="202"/>
    </location>
</feature>
<dbReference type="PANTHER" id="PTHR11228">
    <property type="entry name" value="RADICAL SAM DOMAIN PROTEIN"/>
    <property type="match status" value="1"/>
</dbReference>
<dbReference type="PROSITE" id="PS51918">
    <property type="entry name" value="RADICAL_SAM"/>
    <property type="match status" value="1"/>
</dbReference>
<dbReference type="Pfam" id="PF04055">
    <property type="entry name" value="Radical_SAM"/>
    <property type="match status" value="1"/>
</dbReference>
<evidence type="ECO:0000256" key="1">
    <source>
        <dbReference type="ARBA" id="ARBA00022691"/>
    </source>
</evidence>
<dbReference type="SFLD" id="SFLDG01111">
    <property type="entry name" value="Uncharacterised_Radical_SAM_Su"/>
    <property type="match status" value="1"/>
</dbReference>
<dbReference type="OrthoDB" id="6258756at2"/>
<evidence type="ECO:0000256" key="4">
    <source>
        <dbReference type="ARBA" id="ARBA00023014"/>
    </source>
</evidence>
<dbReference type="NCBIfam" id="TIGR04038">
    <property type="entry name" value="tatD_link_rSAM"/>
    <property type="match status" value="1"/>
</dbReference>
<name>A0A9X8UJG8_9FIRM</name>
<evidence type="ECO:0000256" key="2">
    <source>
        <dbReference type="ARBA" id="ARBA00022723"/>
    </source>
</evidence>
<dbReference type="GO" id="GO:0003824">
    <property type="term" value="F:catalytic activity"/>
    <property type="evidence" value="ECO:0007669"/>
    <property type="project" value="InterPro"/>
</dbReference>
<dbReference type="InterPro" id="IPR058240">
    <property type="entry name" value="rSAM_sf"/>
</dbReference>
<keyword evidence="7" id="KW-1185">Reference proteome</keyword>
<keyword evidence="4" id="KW-0411">Iron-sulfur</keyword>
<dbReference type="InterPro" id="IPR050377">
    <property type="entry name" value="Radical_SAM_PqqE_MftC-like"/>
</dbReference>
<dbReference type="InterPro" id="IPR007197">
    <property type="entry name" value="rSAM"/>
</dbReference>
<dbReference type="AlphaFoldDB" id="A0A9X8UJG8"/>
<organism evidence="6 7">
    <name type="scientific">Harryflintia acetispora</name>
    <dbReference type="NCBI Taxonomy" id="1849041"/>
    <lineage>
        <taxon>Bacteria</taxon>
        <taxon>Bacillati</taxon>
        <taxon>Bacillota</taxon>
        <taxon>Clostridia</taxon>
        <taxon>Eubacteriales</taxon>
        <taxon>Oscillospiraceae</taxon>
        <taxon>Harryflintia</taxon>
    </lineage>
</organism>
<dbReference type="GO" id="GO:0046872">
    <property type="term" value="F:metal ion binding"/>
    <property type="evidence" value="ECO:0007669"/>
    <property type="project" value="UniProtKB-KW"/>
</dbReference>
<dbReference type="Gene3D" id="3.20.20.70">
    <property type="entry name" value="Aldolase class I"/>
    <property type="match status" value="1"/>
</dbReference>
<evidence type="ECO:0000256" key="3">
    <source>
        <dbReference type="ARBA" id="ARBA00023004"/>
    </source>
</evidence>
<evidence type="ECO:0000259" key="5">
    <source>
        <dbReference type="PROSITE" id="PS51918"/>
    </source>
</evidence>
<dbReference type="InterPro" id="IPR013785">
    <property type="entry name" value="Aldolase_TIM"/>
</dbReference>
<evidence type="ECO:0000313" key="6">
    <source>
        <dbReference type="EMBL" id="TCL43719.1"/>
    </source>
</evidence>
<dbReference type="GO" id="GO:0051536">
    <property type="term" value="F:iron-sulfur cluster binding"/>
    <property type="evidence" value="ECO:0007669"/>
    <property type="project" value="UniProtKB-KW"/>
</dbReference>
<dbReference type="EMBL" id="SLUK01000004">
    <property type="protein sequence ID" value="TCL43719.1"/>
    <property type="molecule type" value="Genomic_DNA"/>
</dbReference>